<gene>
    <name evidence="1" type="ORF">PY092_10420</name>
</gene>
<dbReference type="EMBL" id="JARFVB010000005">
    <property type="protein sequence ID" value="MDF0716563.1"/>
    <property type="molecule type" value="Genomic_DNA"/>
</dbReference>
<evidence type="ECO:0000313" key="1">
    <source>
        <dbReference type="EMBL" id="MDF0716563.1"/>
    </source>
</evidence>
<accession>A0ABT5XZP0</accession>
<reference evidence="1 2" key="1">
    <citation type="submission" date="2023-03" db="EMBL/GenBank/DDBJ databases">
        <title>Muricauda XX sp. nov. and Muricauda XXX sp. nov., two novel species isolated from Okinawa Trough.</title>
        <authorList>
            <person name="Cao W."/>
            <person name="Deng X."/>
        </authorList>
    </citation>
    <scope>NUCLEOTIDE SEQUENCE [LARGE SCALE GENOMIC DNA]</scope>
    <source>
        <strain evidence="1 2">334s03</strain>
    </source>
</reference>
<proteinExistence type="predicted"/>
<protein>
    <submittedName>
        <fullName evidence="1">Uncharacterized protein</fullName>
    </submittedName>
</protein>
<name>A0ABT5XZP0_9FLAO</name>
<sequence>MAKKVHGTFSSHGLLRGCEGAKGADRLPWLPQELWESIDQSIFTVPWR</sequence>
<evidence type="ECO:0000313" key="2">
    <source>
        <dbReference type="Proteomes" id="UP001221366"/>
    </source>
</evidence>
<keyword evidence="2" id="KW-1185">Reference proteome</keyword>
<comment type="caution">
    <text evidence="1">The sequence shown here is derived from an EMBL/GenBank/DDBJ whole genome shotgun (WGS) entry which is preliminary data.</text>
</comment>
<organism evidence="1 2">
    <name type="scientific">Flagellimonas yonaguniensis</name>
    <dbReference type="NCBI Taxonomy" id="3031325"/>
    <lineage>
        <taxon>Bacteria</taxon>
        <taxon>Pseudomonadati</taxon>
        <taxon>Bacteroidota</taxon>
        <taxon>Flavobacteriia</taxon>
        <taxon>Flavobacteriales</taxon>
        <taxon>Flavobacteriaceae</taxon>
        <taxon>Flagellimonas</taxon>
    </lineage>
</organism>
<dbReference type="Proteomes" id="UP001221366">
    <property type="component" value="Unassembled WGS sequence"/>
</dbReference>